<dbReference type="AlphaFoldDB" id="A0A7T4R024"/>
<keyword evidence="6" id="KW-0418">Kinase</keyword>
<evidence type="ECO:0000259" key="5">
    <source>
        <dbReference type="Pfam" id="PF03109"/>
    </source>
</evidence>
<feature type="domain" description="ABC1 atypical kinase-like" evidence="5">
    <location>
        <begin position="78"/>
        <end position="315"/>
    </location>
</feature>
<evidence type="ECO:0000256" key="1">
    <source>
        <dbReference type="ARBA" id="ARBA00009670"/>
    </source>
</evidence>
<evidence type="ECO:0000256" key="3">
    <source>
        <dbReference type="ARBA" id="ARBA00022741"/>
    </source>
</evidence>
<dbReference type="GO" id="GO:0016301">
    <property type="term" value="F:kinase activity"/>
    <property type="evidence" value="ECO:0007669"/>
    <property type="project" value="UniProtKB-KW"/>
</dbReference>
<dbReference type="Proteomes" id="UP000596063">
    <property type="component" value="Chromosome"/>
</dbReference>
<keyword evidence="4" id="KW-0067">ATP-binding</keyword>
<dbReference type="EMBL" id="CP066167">
    <property type="protein sequence ID" value="QQD17809.1"/>
    <property type="molecule type" value="Genomic_DNA"/>
</dbReference>
<keyword evidence="2" id="KW-0808">Transferase</keyword>
<dbReference type="KEGG" id="snan:I6N98_15925"/>
<evidence type="ECO:0000313" key="6">
    <source>
        <dbReference type="EMBL" id="QQD17809.1"/>
    </source>
</evidence>
<evidence type="ECO:0000313" key="7">
    <source>
        <dbReference type="Proteomes" id="UP000596063"/>
    </source>
</evidence>
<dbReference type="GO" id="GO:0006744">
    <property type="term" value="P:ubiquinone biosynthetic process"/>
    <property type="evidence" value="ECO:0007669"/>
    <property type="project" value="TreeGrafter"/>
</dbReference>
<evidence type="ECO:0000256" key="4">
    <source>
        <dbReference type="ARBA" id="ARBA00022840"/>
    </source>
</evidence>
<accession>A0A7T4R024</accession>
<comment type="similarity">
    <text evidence="1">Belongs to the protein kinase superfamily. ADCK protein kinase family.</text>
</comment>
<reference evidence="6 7" key="1">
    <citation type="submission" date="2020-12" db="EMBL/GenBank/DDBJ databases">
        <authorList>
            <person name="Shan Y."/>
        </authorList>
    </citation>
    <scope>NUCLEOTIDE SEQUENCE [LARGE SCALE GENOMIC DNA]</scope>
    <source>
        <strain evidence="7">csc3.9</strain>
    </source>
</reference>
<organism evidence="6 7">
    <name type="scientific">Spongiibacter nanhainus</name>
    <dbReference type="NCBI Taxonomy" id="2794344"/>
    <lineage>
        <taxon>Bacteria</taxon>
        <taxon>Pseudomonadati</taxon>
        <taxon>Pseudomonadota</taxon>
        <taxon>Gammaproteobacteria</taxon>
        <taxon>Cellvibrionales</taxon>
        <taxon>Spongiibacteraceae</taxon>
        <taxon>Spongiibacter</taxon>
    </lineage>
</organism>
<dbReference type="PANTHER" id="PTHR43851">
    <property type="match status" value="1"/>
</dbReference>
<dbReference type="InterPro" id="IPR004147">
    <property type="entry name" value="ABC1_dom"/>
</dbReference>
<name>A0A7T4R024_9GAMM</name>
<protein>
    <submittedName>
        <fullName evidence="6">AarF/ABC1/UbiB kinase family protein</fullName>
    </submittedName>
</protein>
<dbReference type="SUPFAM" id="SSF56112">
    <property type="entry name" value="Protein kinase-like (PK-like)"/>
    <property type="match status" value="1"/>
</dbReference>
<keyword evidence="3" id="KW-0547">Nucleotide-binding</keyword>
<dbReference type="GO" id="GO:0005524">
    <property type="term" value="F:ATP binding"/>
    <property type="evidence" value="ECO:0007669"/>
    <property type="project" value="UniProtKB-KW"/>
</dbReference>
<dbReference type="CDD" id="cd13970">
    <property type="entry name" value="ABC1_ADCK3"/>
    <property type="match status" value="1"/>
</dbReference>
<keyword evidence="7" id="KW-1185">Reference proteome</keyword>
<dbReference type="RefSeq" id="WP_198569308.1">
    <property type="nucleotide sequence ID" value="NZ_CP066167.1"/>
</dbReference>
<dbReference type="InterPro" id="IPR011009">
    <property type="entry name" value="Kinase-like_dom_sf"/>
</dbReference>
<proteinExistence type="inferred from homology"/>
<dbReference type="Gene3D" id="1.10.510.10">
    <property type="entry name" value="Transferase(Phosphotransferase) domain 1"/>
    <property type="match status" value="1"/>
</dbReference>
<dbReference type="InterPro" id="IPR051409">
    <property type="entry name" value="Atypical_kinase_ADCK"/>
</dbReference>
<gene>
    <name evidence="6" type="ORF">I6N98_15925</name>
</gene>
<sequence>MAVKDKRGRRIFAAGVRTVGRGMLRTLTRSEAGAHWAKVGEDWYQTLGELKGAAMKLGQLASQYHDLLPPELAQQLARLQSSAEPLPWEVVEEVLHQQWLKSQWNAISEINPEPLASASIGQVHTAWLKNGTKVAVKVRYPGVAAAMDSDIKKLGRILSAAGILQLDKASLAGLLAEIRERMAEEMDYQREREHLELFAGLPGMQGLVVPAVVGKLCAEGVLVTEFAEGETIDVAQTWPQPLRDAIAARYVDWLIAQIFEHGIVHADPHPGNFKFREDGTIVLLDFGCVKRVSPQHRGSMAALMHAVLAENYEGLHYHLGQLGGLATPEAPLTDKLQPIYAESAAFLRERMLEVPYFDFSEPSFIPDARAIGRRALPQWRAFKPIPELAFVMRALSGAYWLLRRLESQVDIRERIQDIPQSPEERLP</sequence>
<evidence type="ECO:0000256" key="2">
    <source>
        <dbReference type="ARBA" id="ARBA00022679"/>
    </source>
</evidence>
<dbReference type="Pfam" id="PF03109">
    <property type="entry name" value="ABC1"/>
    <property type="match status" value="1"/>
</dbReference>
<dbReference type="PANTHER" id="PTHR43851:SF3">
    <property type="entry name" value="COENZYME Q8"/>
    <property type="match status" value="1"/>
</dbReference>
<dbReference type="InterPro" id="IPR034646">
    <property type="entry name" value="ADCK3_dom"/>
</dbReference>